<name>A0A0A7PQP3_9SPHN</name>
<dbReference type="OrthoDB" id="7474681at2"/>
<accession>A0A0A7PQP3</accession>
<evidence type="ECO:0000313" key="1">
    <source>
        <dbReference type="EMBL" id="AJA10257.1"/>
    </source>
</evidence>
<sequence>MQINDVINAILFEIEREADSDDGMGRPPLGMKATTIRLSMDTIRRIEAQVGNRQLAKFIREAVERELRRREDEQKL</sequence>
<dbReference type="HOGENOM" id="CLU_2652584_0_0_5"/>
<proteinExistence type="predicted"/>
<organism evidence="1 2">
    <name type="scientific">Sphingopyxis fribergensis</name>
    <dbReference type="NCBI Taxonomy" id="1515612"/>
    <lineage>
        <taxon>Bacteria</taxon>
        <taxon>Pseudomonadati</taxon>
        <taxon>Pseudomonadota</taxon>
        <taxon>Alphaproteobacteria</taxon>
        <taxon>Sphingomonadales</taxon>
        <taxon>Sphingomonadaceae</taxon>
        <taxon>Sphingopyxis</taxon>
    </lineage>
</organism>
<dbReference type="Proteomes" id="UP000030907">
    <property type="component" value="Chromosome"/>
</dbReference>
<dbReference type="EMBL" id="CP009122">
    <property type="protein sequence ID" value="AJA10257.1"/>
    <property type="molecule type" value="Genomic_DNA"/>
</dbReference>
<dbReference type="RefSeq" id="WP_039576604.1">
    <property type="nucleotide sequence ID" value="NZ_CP009122.1"/>
</dbReference>
<dbReference type="KEGG" id="sphk:SKP52_16925"/>
<gene>
    <name evidence="1" type="ORF">SKP52_16925</name>
</gene>
<dbReference type="STRING" id="1515612.SKP52_16925"/>
<reference evidence="1 2" key="1">
    <citation type="journal article" date="2015" name="Int. J. Syst. Evol. Microbiol.">
        <title>Description of Sphingopyxis fribergensis sp. nov. - a soil bacterium with the ability to degrade styrene and phenylacetic acid.</title>
        <authorList>
            <person name="Oelschlagel M."/>
            <person name="Ruckert C."/>
            <person name="Kalinowski J."/>
            <person name="Schmidt G."/>
            <person name="Schlomann M."/>
            <person name="Tischler D."/>
        </authorList>
    </citation>
    <scope>NUCLEOTIDE SEQUENCE [LARGE SCALE GENOMIC DNA]</scope>
    <source>
        <strain evidence="1 2">Kp5.2</strain>
    </source>
</reference>
<dbReference type="AlphaFoldDB" id="A0A0A7PQP3"/>
<evidence type="ECO:0000313" key="2">
    <source>
        <dbReference type="Proteomes" id="UP000030907"/>
    </source>
</evidence>
<protein>
    <submittedName>
        <fullName evidence="1">Uncharacterized protein</fullName>
    </submittedName>
</protein>
<keyword evidence="2" id="KW-1185">Reference proteome</keyword>